<sequence length="117" mass="12871">MNRSLRTAALLSVCLGLAPTALAAETPRFDVPYVFETVDGYAVLNTNRVEVTGLLRGESAQRTLVFYFTTGSTDPSTLVSRCDRMALLAMNKPGLYFFEMTQGQSGFTSSTCRLTRR</sequence>
<evidence type="ECO:0000313" key="3">
    <source>
        <dbReference type="Proteomes" id="UP000662747"/>
    </source>
</evidence>
<name>A0ABX7NVW9_9BACT</name>
<organism evidence="2 3">
    <name type="scientific">Pyxidicoccus parkwayensis</name>
    <dbReference type="NCBI Taxonomy" id="2813578"/>
    <lineage>
        <taxon>Bacteria</taxon>
        <taxon>Pseudomonadati</taxon>
        <taxon>Myxococcota</taxon>
        <taxon>Myxococcia</taxon>
        <taxon>Myxococcales</taxon>
        <taxon>Cystobacterineae</taxon>
        <taxon>Myxococcaceae</taxon>
        <taxon>Pyxidicoccus</taxon>
    </lineage>
</organism>
<gene>
    <name evidence="2" type="ORF">JY651_49665</name>
</gene>
<dbReference type="RefSeq" id="WP_206724647.1">
    <property type="nucleotide sequence ID" value="NZ_CP071090.1"/>
</dbReference>
<dbReference type="EMBL" id="CP071090">
    <property type="protein sequence ID" value="QSQ23072.1"/>
    <property type="molecule type" value="Genomic_DNA"/>
</dbReference>
<accession>A0ABX7NVW9</accession>
<feature type="signal peptide" evidence="1">
    <location>
        <begin position="1"/>
        <end position="23"/>
    </location>
</feature>
<dbReference type="Proteomes" id="UP000662747">
    <property type="component" value="Chromosome"/>
</dbReference>
<feature type="chain" id="PRO_5045580575" description="Secreted protein" evidence="1">
    <location>
        <begin position="24"/>
        <end position="117"/>
    </location>
</feature>
<evidence type="ECO:0000256" key="1">
    <source>
        <dbReference type="SAM" id="SignalP"/>
    </source>
</evidence>
<evidence type="ECO:0000313" key="2">
    <source>
        <dbReference type="EMBL" id="QSQ23072.1"/>
    </source>
</evidence>
<evidence type="ECO:0008006" key="4">
    <source>
        <dbReference type="Google" id="ProtNLM"/>
    </source>
</evidence>
<keyword evidence="1" id="KW-0732">Signal</keyword>
<keyword evidence="3" id="KW-1185">Reference proteome</keyword>
<proteinExistence type="predicted"/>
<reference evidence="2 3" key="1">
    <citation type="submission" date="2021-02" db="EMBL/GenBank/DDBJ databases">
        <title>De Novo genome assembly of isolated myxobacteria.</title>
        <authorList>
            <person name="Stevens D.C."/>
        </authorList>
    </citation>
    <scope>NUCLEOTIDE SEQUENCE [LARGE SCALE GENOMIC DNA]</scope>
    <source>
        <strain evidence="3">SCPEA02</strain>
    </source>
</reference>
<protein>
    <recommendedName>
        <fullName evidence="4">Secreted protein</fullName>
    </recommendedName>
</protein>